<protein>
    <submittedName>
        <fullName evidence="1">Uncharacterized protein</fullName>
    </submittedName>
</protein>
<dbReference type="Proteomes" id="UP000244450">
    <property type="component" value="Unassembled WGS sequence"/>
</dbReference>
<name>A0A2T7BG71_9BACT</name>
<gene>
    <name evidence="1" type="ORF">DCC81_13285</name>
</gene>
<accession>A0A2T7BG71</accession>
<proteinExistence type="predicted"/>
<organism evidence="1 2">
    <name type="scientific">Chitinophaga parva</name>
    <dbReference type="NCBI Taxonomy" id="2169414"/>
    <lineage>
        <taxon>Bacteria</taxon>
        <taxon>Pseudomonadati</taxon>
        <taxon>Bacteroidota</taxon>
        <taxon>Chitinophagia</taxon>
        <taxon>Chitinophagales</taxon>
        <taxon>Chitinophagaceae</taxon>
        <taxon>Chitinophaga</taxon>
    </lineage>
</organism>
<dbReference type="EMBL" id="QCYK01000002">
    <property type="protein sequence ID" value="PUZ25275.1"/>
    <property type="molecule type" value="Genomic_DNA"/>
</dbReference>
<reference evidence="1 2" key="1">
    <citation type="submission" date="2018-04" db="EMBL/GenBank/DDBJ databases">
        <title>Chitinophaga fuyangensis sp. nov., isolated from soil in a chemical factory.</title>
        <authorList>
            <person name="Chen K."/>
        </authorList>
    </citation>
    <scope>NUCLEOTIDE SEQUENCE [LARGE SCALE GENOMIC DNA]</scope>
    <source>
        <strain evidence="1 2">LY-1</strain>
    </source>
</reference>
<evidence type="ECO:0000313" key="2">
    <source>
        <dbReference type="Proteomes" id="UP000244450"/>
    </source>
</evidence>
<evidence type="ECO:0000313" key="1">
    <source>
        <dbReference type="EMBL" id="PUZ25275.1"/>
    </source>
</evidence>
<dbReference type="AlphaFoldDB" id="A0A2T7BG71"/>
<sequence length="80" mass="8793">MSLPFQLPGTCCVQGRHGSNGTKIHKTYKNYRLNLKEGLRHAAAIMSTNVQRSPAPYKIKRAAFAGSPFKPVFLFTAAIS</sequence>
<comment type="caution">
    <text evidence="1">The sequence shown here is derived from an EMBL/GenBank/DDBJ whole genome shotgun (WGS) entry which is preliminary data.</text>
</comment>
<keyword evidence="2" id="KW-1185">Reference proteome</keyword>